<feature type="transmembrane region" description="Helical" evidence="1">
    <location>
        <begin position="12"/>
        <end position="32"/>
    </location>
</feature>
<sequence>MTTAAPARTPWHLWVVGIASLLWNAFGAYDYIMSQLRDAAYLEATMGPMGMTAEEASTFLDSFPVWASALWALGVWGSVAGSVLLLVRSRHAATAFLISLVGAALSFAYQYTVELPPQMADSAMTKLMPLVIVAAVILQWWYARRMAAAGVLR</sequence>
<organism evidence="2 3">
    <name type="scientific">Tsuneonella litorea</name>
    <dbReference type="NCBI Taxonomy" id="2976475"/>
    <lineage>
        <taxon>Bacteria</taxon>
        <taxon>Pseudomonadati</taxon>
        <taxon>Pseudomonadota</taxon>
        <taxon>Alphaproteobacteria</taxon>
        <taxon>Sphingomonadales</taxon>
        <taxon>Erythrobacteraceae</taxon>
        <taxon>Tsuneonella</taxon>
    </lineage>
</organism>
<evidence type="ECO:0000313" key="2">
    <source>
        <dbReference type="EMBL" id="MCT2558615.1"/>
    </source>
</evidence>
<reference evidence="2" key="1">
    <citation type="submission" date="2022-09" db="EMBL/GenBank/DDBJ databases">
        <title>The genome sequence of Tsuneonella sp. YG55.</title>
        <authorList>
            <person name="Liu Y."/>
        </authorList>
    </citation>
    <scope>NUCLEOTIDE SEQUENCE</scope>
    <source>
        <strain evidence="2">YG55</strain>
    </source>
</reference>
<evidence type="ECO:0000256" key="1">
    <source>
        <dbReference type="SAM" id="Phobius"/>
    </source>
</evidence>
<keyword evidence="1" id="KW-1133">Transmembrane helix</keyword>
<proteinExistence type="predicted"/>
<keyword evidence="1" id="KW-0812">Transmembrane</keyword>
<dbReference type="AlphaFoldDB" id="A0A9X3A979"/>
<evidence type="ECO:0008006" key="4">
    <source>
        <dbReference type="Google" id="ProtNLM"/>
    </source>
</evidence>
<dbReference type="EMBL" id="JAOAMV010000002">
    <property type="protein sequence ID" value="MCT2558615.1"/>
    <property type="molecule type" value="Genomic_DNA"/>
</dbReference>
<dbReference type="Proteomes" id="UP001142648">
    <property type="component" value="Unassembled WGS sequence"/>
</dbReference>
<feature type="transmembrane region" description="Helical" evidence="1">
    <location>
        <begin position="123"/>
        <end position="143"/>
    </location>
</feature>
<name>A0A9X3A979_9SPHN</name>
<protein>
    <recommendedName>
        <fullName evidence="4">Sugar transporter</fullName>
    </recommendedName>
</protein>
<feature type="transmembrane region" description="Helical" evidence="1">
    <location>
        <begin position="65"/>
        <end position="87"/>
    </location>
</feature>
<comment type="caution">
    <text evidence="2">The sequence shown here is derived from an EMBL/GenBank/DDBJ whole genome shotgun (WGS) entry which is preliminary data.</text>
</comment>
<evidence type="ECO:0000313" key="3">
    <source>
        <dbReference type="Proteomes" id="UP001142648"/>
    </source>
</evidence>
<gene>
    <name evidence="2" type="ORF">N0B51_06440</name>
</gene>
<keyword evidence="1" id="KW-0472">Membrane</keyword>
<keyword evidence="3" id="KW-1185">Reference proteome</keyword>
<feature type="transmembrane region" description="Helical" evidence="1">
    <location>
        <begin position="94"/>
        <end position="111"/>
    </location>
</feature>
<dbReference type="RefSeq" id="WP_259961447.1">
    <property type="nucleotide sequence ID" value="NZ_JAOAMV010000002.1"/>
</dbReference>
<accession>A0A9X3A979</accession>